<organism evidence="6 7">
    <name type="scientific">Dokdonella fugitiva</name>
    <dbReference type="NCBI Taxonomy" id="328517"/>
    <lineage>
        <taxon>Bacteria</taxon>
        <taxon>Pseudomonadati</taxon>
        <taxon>Pseudomonadota</taxon>
        <taxon>Gammaproteobacteria</taxon>
        <taxon>Lysobacterales</taxon>
        <taxon>Rhodanobacteraceae</taxon>
        <taxon>Dokdonella</taxon>
    </lineage>
</organism>
<dbReference type="Gene3D" id="1.10.10.10">
    <property type="entry name" value="Winged helix-like DNA-binding domain superfamily/Winged helix DNA-binding domain"/>
    <property type="match status" value="1"/>
</dbReference>
<dbReference type="Pfam" id="PF07638">
    <property type="entry name" value="Sigma70_ECF"/>
    <property type="match status" value="1"/>
</dbReference>
<evidence type="ECO:0000256" key="2">
    <source>
        <dbReference type="ARBA" id="ARBA00023015"/>
    </source>
</evidence>
<name>A0A839EUK9_9GAMM</name>
<dbReference type="RefSeq" id="WP_182530507.1">
    <property type="nucleotide sequence ID" value="NZ_JACGXL010000002.1"/>
</dbReference>
<dbReference type="InterPro" id="IPR011517">
    <property type="entry name" value="RNA_pol_sigma70_ECF-like"/>
</dbReference>
<dbReference type="InterPro" id="IPR053812">
    <property type="entry name" value="HTH_Sigma70_ECF-like"/>
</dbReference>
<dbReference type="GO" id="GO:0016987">
    <property type="term" value="F:sigma factor activity"/>
    <property type="evidence" value="ECO:0007669"/>
    <property type="project" value="UniProtKB-KW"/>
</dbReference>
<dbReference type="InterPro" id="IPR036388">
    <property type="entry name" value="WH-like_DNA-bd_sf"/>
</dbReference>
<dbReference type="Gene3D" id="1.10.1740.10">
    <property type="match status" value="1"/>
</dbReference>
<dbReference type="InterPro" id="IPR013324">
    <property type="entry name" value="RNA_pol_sigma_r3/r4-like"/>
</dbReference>
<dbReference type="EMBL" id="JACGXL010000002">
    <property type="protein sequence ID" value="MBA8887435.1"/>
    <property type="molecule type" value="Genomic_DNA"/>
</dbReference>
<accession>A0A839EUK9</accession>
<keyword evidence="4" id="KW-0804">Transcription</keyword>
<dbReference type="PANTHER" id="PTHR43133">
    <property type="entry name" value="RNA POLYMERASE ECF-TYPE SIGMA FACTO"/>
    <property type="match status" value="1"/>
</dbReference>
<sequence>MAGDVTALIEAASGGGDACALQALFERVYDELKVLARRQLASSGSSTLNTTALVHEAYVKLAGSRERELHGRAHFFALTAKAMRQIVIDHARARATEKRGGHPANILELDAAADVIAGEMPADELLRLDRALTLLESEEPRLAKLVELRFFGGLGIAEISLLQAISPRTLNRDWRRAKAHLYVHMHPDV</sequence>
<evidence type="ECO:0000313" key="6">
    <source>
        <dbReference type="EMBL" id="MBA8887435.1"/>
    </source>
</evidence>
<dbReference type="NCBIfam" id="TIGR02937">
    <property type="entry name" value="sigma70-ECF"/>
    <property type="match status" value="1"/>
</dbReference>
<feature type="domain" description="RNA polymerase sigma-70 ECF-like HTH" evidence="5">
    <location>
        <begin position="4"/>
        <end position="185"/>
    </location>
</feature>
<dbReference type="NCBIfam" id="TIGR02999">
    <property type="entry name" value="Sig-70_X6"/>
    <property type="match status" value="1"/>
</dbReference>
<dbReference type="SUPFAM" id="SSF88946">
    <property type="entry name" value="Sigma2 domain of RNA polymerase sigma factors"/>
    <property type="match status" value="1"/>
</dbReference>
<evidence type="ECO:0000259" key="5">
    <source>
        <dbReference type="Pfam" id="PF07638"/>
    </source>
</evidence>
<gene>
    <name evidence="6" type="ORF">FHW12_001649</name>
</gene>
<comment type="caution">
    <text evidence="6">The sequence shown here is derived from an EMBL/GenBank/DDBJ whole genome shotgun (WGS) entry which is preliminary data.</text>
</comment>
<evidence type="ECO:0000313" key="7">
    <source>
        <dbReference type="Proteomes" id="UP000550401"/>
    </source>
</evidence>
<comment type="similarity">
    <text evidence="1">Belongs to the sigma-70 factor family. ECF subfamily.</text>
</comment>
<keyword evidence="2" id="KW-0805">Transcription regulation</keyword>
<dbReference type="InterPro" id="IPR013325">
    <property type="entry name" value="RNA_pol_sigma_r2"/>
</dbReference>
<keyword evidence="3" id="KW-0731">Sigma factor</keyword>
<reference evidence="6 7" key="1">
    <citation type="submission" date="2020-07" db="EMBL/GenBank/DDBJ databases">
        <title>Genomic Encyclopedia of Type Strains, Phase IV (KMG-V): Genome sequencing to study the core and pangenomes of soil and plant-associated prokaryotes.</title>
        <authorList>
            <person name="Whitman W."/>
        </authorList>
    </citation>
    <scope>NUCLEOTIDE SEQUENCE [LARGE SCALE GENOMIC DNA]</scope>
    <source>
        <strain evidence="6 7">RH2WT43</strain>
    </source>
</reference>
<dbReference type="InterPro" id="IPR039425">
    <property type="entry name" value="RNA_pol_sigma-70-like"/>
</dbReference>
<protein>
    <submittedName>
        <fullName evidence="6">RNA polymerase sigma factor (TIGR02999 family)</fullName>
    </submittedName>
</protein>
<evidence type="ECO:0000256" key="3">
    <source>
        <dbReference type="ARBA" id="ARBA00023082"/>
    </source>
</evidence>
<dbReference type="Proteomes" id="UP000550401">
    <property type="component" value="Unassembled WGS sequence"/>
</dbReference>
<dbReference type="PANTHER" id="PTHR43133:SF39">
    <property type="entry name" value="SIMILAR TO RNA POLYMERASE SIGMA-E FACTOR"/>
    <property type="match status" value="1"/>
</dbReference>
<dbReference type="InterPro" id="IPR014284">
    <property type="entry name" value="RNA_pol_sigma-70_dom"/>
</dbReference>
<dbReference type="SUPFAM" id="SSF88659">
    <property type="entry name" value="Sigma3 and sigma4 domains of RNA polymerase sigma factors"/>
    <property type="match status" value="1"/>
</dbReference>
<proteinExistence type="inferred from homology"/>
<keyword evidence="7" id="KW-1185">Reference proteome</keyword>
<evidence type="ECO:0000256" key="1">
    <source>
        <dbReference type="ARBA" id="ARBA00010641"/>
    </source>
</evidence>
<dbReference type="AlphaFoldDB" id="A0A839EUK9"/>
<dbReference type="GO" id="GO:0006352">
    <property type="term" value="P:DNA-templated transcription initiation"/>
    <property type="evidence" value="ECO:0007669"/>
    <property type="project" value="InterPro"/>
</dbReference>
<evidence type="ECO:0000256" key="4">
    <source>
        <dbReference type="ARBA" id="ARBA00023163"/>
    </source>
</evidence>